<sequence length="52" mass="5658">MSVSPARRFVTEQLTGFFSGHMAETPGKRKSAALSLYDDDDEESPPVKRASG</sequence>
<dbReference type="EMBL" id="KI661033">
    <property type="protein sequence ID" value="ETN73380.1"/>
    <property type="molecule type" value="Genomic_DNA"/>
</dbReference>
<accession>W2SUS3</accession>
<protein>
    <submittedName>
        <fullName evidence="2">Uncharacterized protein</fullName>
    </submittedName>
</protein>
<evidence type="ECO:0000256" key="1">
    <source>
        <dbReference type="SAM" id="MobiDB-lite"/>
    </source>
</evidence>
<evidence type="ECO:0000313" key="2">
    <source>
        <dbReference type="EMBL" id="ETN73380.1"/>
    </source>
</evidence>
<evidence type="ECO:0000313" key="3">
    <source>
        <dbReference type="Proteomes" id="UP000053676"/>
    </source>
</evidence>
<name>W2SUS3_NECAM</name>
<reference evidence="3" key="1">
    <citation type="journal article" date="2014" name="Nat. Genet.">
        <title>Genome of the human hookworm Necator americanus.</title>
        <authorList>
            <person name="Tang Y.T."/>
            <person name="Gao X."/>
            <person name="Rosa B.A."/>
            <person name="Abubucker S."/>
            <person name="Hallsworth-Pepin K."/>
            <person name="Martin J."/>
            <person name="Tyagi R."/>
            <person name="Heizer E."/>
            <person name="Zhang X."/>
            <person name="Bhonagiri-Palsikar V."/>
            <person name="Minx P."/>
            <person name="Warren W.C."/>
            <person name="Wang Q."/>
            <person name="Zhan B."/>
            <person name="Hotez P.J."/>
            <person name="Sternberg P.W."/>
            <person name="Dougall A."/>
            <person name="Gaze S.T."/>
            <person name="Mulvenna J."/>
            <person name="Sotillo J."/>
            <person name="Ranganathan S."/>
            <person name="Rabelo E.M."/>
            <person name="Wilson R.K."/>
            <person name="Felgner P.L."/>
            <person name="Bethony J."/>
            <person name="Hawdon J.M."/>
            <person name="Gasser R.B."/>
            <person name="Loukas A."/>
            <person name="Mitreva M."/>
        </authorList>
    </citation>
    <scope>NUCLEOTIDE SEQUENCE [LARGE SCALE GENOMIC DNA]</scope>
</reference>
<dbReference type="KEGG" id="nai:NECAME_18379"/>
<organism evidence="2 3">
    <name type="scientific">Necator americanus</name>
    <name type="common">Human hookworm</name>
    <dbReference type="NCBI Taxonomy" id="51031"/>
    <lineage>
        <taxon>Eukaryota</taxon>
        <taxon>Metazoa</taxon>
        <taxon>Ecdysozoa</taxon>
        <taxon>Nematoda</taxon>
        <taxon>Chromadorea</taxon>
        <taxon>Rhabditida</taxon>
        <taxon>Rhabditina</taxon>
        <taxon>Rhabditomorpha</taxon>
        <taxon>Strongyloidea</taxon>
        <taxon>Ancylostomatidae</taxon>
        <taxon>Bunostominae</taxon>
        <taxon>Necator</taxon>
    </lineage>
</organism>
<dbReference type="Proteomes" id="UP000053676">
    <property type="component" value="Unassembled WGS sequence"/>
</dbReference>
<feature type="region of interest" description="Disordered" evidence="1">
    <location>
        <begin position="20"/>
        <end position="52"/>
    </location>
</feature>
<keyword evidence="3" id="KW-1185">Reference proteome</keyword>
<dbReference type="AlphaFoldDB" id="W2SUS3"/>
<dbReference type="OrthoDB" id="10264738at2759"/>
<gene>
    <name evidence="2" type="ORF">NECAME_18379</name>
</gene>
<proteinExistence type="predicted"/>
<feature type="non-terminal residue" evidence="2">
    <location>
        <position position="52"/>
    </location>
</feature>